<feature type="region of interest" description="Disordered" evidence="1">
    <location>
        <begin position="45"/>
        <end position="124"/>
    </location>
</feature>
<accession>A0A448Z0X6</accession>
<dbReference type="InterPro" id="IPR027417">
    <property type="entry name" value="P-loop_NTPase"/>
</dbReference>
<evidence type="ECO:0008006" key="5">
    <source>
        <dbReference type="Google" id="ProtNLM"/>
    </source>
</evidence>
<evidence type="ECO:0000313" key="3">
    <source>
        <dbReference type="EMBL" id="VEU35654.1"/>
    </source>
</evidence>
<feature type="compositionally biased region" description="Basic and acidic residues" evidence="1">
    <location>
        <begin position="51"/>
        <end position="71"/>
    </location>
</feature>
<keyword evidence="2" id="KW-0812">Transmembrane</keyword>
<organism evidence="3 4">
    <name type="scientific">Pseudo-nitzschia multistriata</name>
    <dbReference type="NCBI Taxonomy" id="183589"/>
    <lineage>
        <taxon>Eukaryota</taxon>
        <taxon>Sar</taxon>
        <taxon>Stramenopiles</taxon>
        <taxon>Ochrophyta</taxon>
        <taxon>Bacillariophyta</taxon>
        <taxon>Bacillariophyceae</taxon>
        <taxon>Bacillariophycidae</taxon>
        <taxon>Bacillariales</taxon>
        <taxon>Bacillariaceae</taxon>
        <taxon>Pseudo-nitzschia</taxon>
    </lineage>
</organism>
<keyword evidence="2" id="KW-0472">Membrane</keyword>
<dbReference type="OrthoDB" id="45848at2759"/>
<sequence length="508" mass="58077">MGSNGSSNRRKKKRGINIERVLFPLVILMAIGLLFVNISVMVEHSNKGKRRGSDEADSSIRKSRGMSESKEKQKRGNGSDSHSKDVQKDRLPPPETKPHDEPKPSKQETPQTKAAPGENSGGDIDEHMLRILRHVGIHNSSQLTDQELSALPTWSQVVEKFGNKGPVMLGRETCSEYRSSVDRKHRKLGVAGPFSSGTHYLHTILSNNCKSLEDKGRVMFQVPWGKHQSANFRLVHNVAVSSTLKNDHKKNETTGKLDHPPLDPKHLKENKSVLPIVVVRDPYSWWQSMCRVRYSAHWFHVVPDHCPNFVPNEVEREWFNKTKKEIRKHYNNDPWKVDNVVDKANFTLDKTVVPLWVRYHSENRQHKSLAHMWADWYNDYYEANFPRLMIRLEDLVFYPHETLKMVCECANDDDDGDEQKASFEYVGDENLELSLESAIKGKGDKVDNIHGKDRTGLLGAMKKHAGKYSDEHRLTGMTPSDMEFAEAVLKESDVFKDLGYQRPVRPSA</sequence>
<feature type="region of interest" description="Disordered" evidence="1">
    <location>
        <begin position="245"/>
        <end position="265"/>
    </location>
</feature>
<protein>
    <recommendedName>
        <fullName evidence="5">Sulfotransferase domain-containing protein</fullName>
    </recommendedName>
</protein>
<gene>
    <name evidence="3" type="ORF">PSNMU_V1.4_AUG-EV-PASAV3_0023990</name>
</gene>
<dbReference type="SUPFAM" id="SSF52540">
    <property type="entry name" value="P-loop containing nucleoside triphosphate hydrolases"/>
    <property type="match status" value="1"/>
</dbReference>
<evidence type="ECO:0000256" key="2">
    <source>
        <dbReference type="SAM" id="Phobius"/>
    </source>
</evidence>
<reference evidence="3 4" key="1">
    <citation type="submission" date="2019-01" db="EMBL/GenBank/DDBJ databases">
        <authorList>
            <person name="Ferrante I. M."/>
        </authorList>
    </citation>
    <scope>NUCLEOTIDE SEQUENCE [LARGE SCALE GENOMIC DNA]</scope>
    <source>
        <strain evidence="3 4">B856</strain>
    </source>
</reference>
<proteinExistence type="predicted"/>
<keyword evidence="4" id="KW-1185">Reference proteome</keyword>
<name>A0A448Z0X6_9STRA</name>
<evidence type="ECO:0000313" key="4">
    <source>
        <dbReference type="Proteomes" id="UP000291116"/>
    </source>
</evidence>
<keyword evidence="2" id="KW-1133">Transmembrane helix</keyword>
<dbReference type="AlphaFoldDB" id="A0A448Z0X6"/>
<dbReference type="Proteomes" id="UP000291116">
    <property type="component" value="Unassembled WGS sequence"/>
</dbReference>
<dbReference type="EMBL" id="CAACVS010000065">
    <property type="protein sequence ID" value="VEU35654.1"/>
    <property type="molecule type" value="Genomic_DNA"/>
</dbReference>
<feature type="transmembrane region" description="Helical" evidence="2">
    <location>
        <begin position="21"/>
        <end position="42"/>
    </location>
</feature>
<evidence type="ECO:0000256" key="1">
    <source>
        <dbReference type="SAM" id="MobiDB-lite"/>
    </source>
</evidence>
<feature type="compositionally biased region" description="Basic and acidic residues" evidence="1">
    <location>
        <begin position="81"/>
        <end position="106"/>
    </location>
</feature>